<sequence>MKHRMRAAFFIMKKHKSVLITGATSGVGYALAERLLGEKMDVWVTGRAPDVLWELQNNGAHTIPADLSKTEDIIKLVEQVGSPDIVIFSAGIGTFGLAHEITDRIINEMMAVNVIAPMQLTKRLLPKMMKRKSGHLIYLGSQAGKVATPKASIYAATKHALIGYTDALRMEVSPHNIHVTTINPGPIDTPFLDLADDTGKYRESLGKYILTVETVVDAIIKTMEQPVREVNLPKIMGITSKLHAVAPALVERLGRKYFMKK</sequence>
<dbReference type="InterPro" id="IPR020904">
    <property type="entry name" value="Sc_DH/Rdtase_CS"/>
</dbReference>
<proteinExistence type="inferred from homology"/>
<organism evidence="3 4">
    <name type="scientific">Filibacter tadaridae</name>
    <dbReference type="NCBI Taxonomy" id="2483811"/>
    <lineage>
        <taxon>Bacteria</taxon>
        <taxon>Bacillati</taxon>
        <taxon>Bacillota</taxon>
        <taxon>Bacilli</taxon>
        <taxon>Bacillales</taxon>
        <taxon>Caryophanaceae</taxon>
        <taxon>Filibacter</taxon>
    </lineage>
</organism>
<dbReference type="GO" id="GO:0016491">
    <property type="term" value="F:oxidoreductase activity"/>
    <property type="evidence" value="ECO:0007669"/>
    <property type="project" value="UniProtKB-KW"/>
</dbReference>
<dbReference type="SUPFAM" id="SSF51735">
    <property type="entry name" value="NAD(P)-binding Rossmann-fold domains"/>
    <property type="match status" value="1"/>
</dbReference>
<dbReference type="EC" id="1.-.-.-" evidence="3"/>
<dbReference type="PANTHER" id="PTHR44196">
    <property type="entry name" value="DEHYDROGENASE/REDUCTASE SDR FAMILY MEMBER 7B"/>
    <property type="match status" value="1"/>
</dbReference>
<dbReference type="Gene3D" id="3.40.50.720">
    <property type="entry name" value="NAD(P)-binding Rossmann-like Domain"/>
    <property type="match status" value="1"/>
</dbReference>
<evidence type="ECO:0000256" key="1">
    <source>
        <dbReference type="ARBA" id="ARBA00006484"/>
    </source>
</evidence>
<evidence type="ECO:0000313" key="3">
    <source>
        <dbReference type="EMBL" id="VDC28844.1"/>
    </source>
</evidence>
<keyword evidence="4" id="KW-1185">Reference proteome</keyword>
<dbReference type="GO" id="GO:0016020">
    <property type="term" value="C:membrane"/>
    <property type="evidence" value="ECO:0007669"/>
    <property type="project" value="TreeGrafter"/>
</dbReference>
<dbReference type="Pfam" id="PF00106">
    <property type="entry name" value="adh_short"/>
    <property type="match status" value="1"/>
</dbReference>
<comment type="similarity">
    <text evidence="1">Belongs to the short-chain dehydrogenases/reductases (SDR) family.</text>
</comment>
<name>A0A3P5X3M8_9BACL</name>
<dbReference type="InterPro" id="IPR002347">
    <property type="entry name" value="SDR_fam"/>
</dbReference>
<reference evidence="3 4" key="1">
    <citation type="submission" date="2018-11" db="EMBL/GenBank/DDBJ databases">
        <authorList>
            <person name="Criscuolo A."/>
        </authorList>
    </citation>
    <scope>NUCLEOTIDE SEQUENCE [LARGE SCALE GENOMIC DNA]</scope>
    <source>
        <strain evidence="3">ATB-66</strain>
    </source>
</reference>
<keyword evidence="2 3" id="KW-0560">Oxidoreductase</keyword>
<dbReference type="Proteomes" id="UP000270468">
    <property type="component" value="Unassembled WGS sequence"/>
</dbReference>
<dbReference type="PRINTS" id="PR00081">
    <property type="entry name" value="GDHRDH"/>
</dbReference>
<dbReference type="PANTHER" id="PTHR44196:SF1">
    <property type="entry name" value="DEHYDROGENASE_REDUCTASE SDR FAMILY MEMBER 7B"/>
    <property type="match status" value="1"/>
</dbReference>
<dbReference type="InterPro" id="IPR036291">
    <property type="entry name" value="NAD(P)-bd_dom_sf"/>
</dbReference>
<dbReference type="CDD" id="cd05233">
    <property type="entry name" value="SDR_c"/>
    <property type="match status" value="1"/>
</dbReference>
<evidence type="ECO:0000313" key="4">
    <source>
        <dbReference type="Proteomes" id="UP000270468"/>
    </source>
</evidence>
<accession>A0A3P5X3M8</accession>
<dbReference type="AlphaFoldDB" id="A0A3P5X3M8"/>
<evidence type="ECO:0000256" key="2">
    <source>
        <dbReference type="ARBA" id="ARBA00023002"/>
    </source>
</evidence>
<gene>
    <name evidence="3" type="ORF">FILTAD_01868</name>
</gene>
<protein>
    <submittedName>
        <fullName evidence="3">Putative oxidoreductase</fullName>
        <ecNumber evidence="3">1.-.-.-</ecNumber>
    </submittedName>
</protein>
<dbReference type="EMBL" id="UXAV01000042">
    <property type="protein sequence ID" value="VDC28844.1"/>
    <property type="molecule type" value="Genomic_DNA"/>
</dbReference>
<dbReference type="PROSITE" id="PS00061">
    <property type="entry name" value="ADH_SHORT"/>
    <property type="match status" value="1"/>
</dbReference>